<proteinExistence type="predicted"/>
<dbReference type="SUPFAM" id="SSF53335">
    <property type="entry name" value="S-adenosyl-L-methionine-dependent methyltransferases"/>
    <property type="match status" value="1"/>
</dbReference>
<dbReference type="EMBL" id="JAVRBK010000003">
    <property type="protein sequence ID" value="KAK5646664.1"/>
    <property type="molecule type" value="Genomic_DNA"/>
</dbReference>
<keyword evidence="2" id="KW-0808">Transferase</keyword>
<keyword evidence="3" id="KW-0831">Ubiquinone biosynthesis</keyword>
<organism evidence="5 6">
    <name type="scientific">Pyrocoelia pectoralis</name>
    <dbReference type="NCBI Taxonomy" id="417401"/>
    <lineage>
        <taxon>Eukaryota</taxon>
        <taxon>Metazoa</taxon>
        <taxon>Ecdysozoa</taxon>
        <taxon>Arthropoda</taxon>
        <taxon>Hexapoda</taxon>
        <taxon>Insecta</taxon>
        <taxon>Pterygota</taxon>
        <taxon>Neoptera</taxon>
        <taxon>Endopterygota</taxon>
        <taxon>Coleoptera</taxon>
        <taxon>Polyphaga</taxon>
        <taxon>Elateriformia</taxon>
        <taxon>Elateroidea</taxon>
        <taxon>Lampyridae</taxon>
        <taxon>Lampyrinae</taxon>
        <taxon>Pyrocoelia</taxon>
    </lineage>
</organism>
<evidence type="ECO:0000256" key="2">
    <source>
        <dbReference type="ARBA" id="ARBA00022679"/>
    </source>
</evidence>
<dbReference type="NCBIfam" id="TIGR01983">
    <property type="entry name" value="UbiG"/>
    <property type="match status" value="1"/>
</dbReference>
<protein>
    <recommendedName>
        <fullName evidence="7">3-demethylubiquinol 3-O-methyltransferase</fullName>
    </recommendedName>
</protein>
<dbReference type="GO" id="GO:0061542">
    <property type="term" value="F:3-demethylubiquinol 3-O-methyltransferase activity"/>
    <property type="evidence" value="ECO:0007669"/>
    <property type="project" value="InterPro"/>
</dbReference>
<accession>A0AAN7VM59</accession>
<dbReference type="InterPro" id="IPR029063">
    <property type="entry name" value="SAM-dependent_MTases_sf"/>
</dbReference>
<dbReference type="GO" id="GO:0005739">
    <property type="term" value="C:mitochondrion"/>
    <property type="evidence" value="ECO:0007669"/>
    <property type="project" value="TreeGrafter"/>
</dbReference>
<keyword evidence="6" id="KW-1185">Reference proteome</keyword>
<evidence type="ECO:0000313" key="6">
    <source>
        <dbReference type="Proteomes" id="UP001329430"/>
    </source>
</evidence>
<keyword evidence="4" id="KW-0949">S-adenosyl-L-methionine</keyword>
<dbReference type="CDD" id="cd02440">
    <property type="entry name" value="AdoMet_MTases"/>
    <property type="match status" value="1"/>
</dbReference>
<evidence type="ECO:0008006" key="7">
    <source>
        <dbReference type="Google" id="ProtNLM"/>
    </source>
</evidence>
<keyword evidence="1" id="KW-0489">Methyltransferase</keyword>
<dbReference type="AlphaFoldDB" id="A0AAN7VM59"/>
<dbReference type="GO" id="GO:0032259">
    <property type="term" value="P:methylation"/>
    <property type="evidence" value="ECO:0007669"/>
    <property type="project" value="UniProtKB-KW"/>
</dbReference>
<dbReference type="InterPro" id="IPR010233">
    <property type="entry name" value="UbiG_MeTrfase"/>
</dbReference>
<dbReference type="Proteomes" id="UP001329430">
    <property type="component" value="Chromosome 3"/>
</dbReference>
<evidence type="ECO:0000256" key="3">
    <source>
        <dbReference type="ARBA" id="ARBA00022688"/>
    </source>
</evidence>
<dbReference type="PANTHER" id="PTHR43464">
    <property type="entry name" value="METHYLTRANSFERASE"/>
    <property type="match status" value="1"/>
</dbReference>
<reference evidence="5 6" key="1">
    <citation type="journal article" date="2024" name="Insects">
        <title>An Improved Chromosome-Level Genome Assembly of the Firefly Pyrocoelia pectoralis.</title>
        <authorList>
            <person name="Fu X."/>
            <person name="Meyer-Rochow V.B."/>
            <person name="Ballantyne L."/>
            <person name="Zhu X."/>
        </authorList>
    </citation>
    <scope>NUCLEOTIDE SEQUENCE [LARGE SCALE GENOMIC DNA]</scope>
    <source>
        <strain evidence="5">XCY_ONT2</strain>
    </source>
</reference>
<dbReference type="GO" id="GO:0010420">
    <property type="term" value="F:polyprenyldihydroxybenzoate methyltransferase activity"/>
    <property type="evidence" value="ECO:0007669"/>
    <property type="project" value="InterPro"/>
</dbReference>
<evidence type="ECO:0000256" key="4">
    <source>
        <dbReference type="ARBA" id="ARBA00022691"/>
    </source>
</evidence>
<dbReference type="Gene3D" id="3.40.50.150">
    <property type="entry name" value="Vaccinia Virus protein VP39"/>
    <property type="match status" value="1"/>
</dbReference>
<dbReference type="PANTHER" id="PTHR43464:SF19">
    <property type="entry name" value="UBIQUINONE BIOSYNTHESIS O-METHYLTRANSFERASE, MITOCHONDRIAL"/>
    <property type="match status" value="1"/>
</dbReference>
<dbReference type="Pfam" id="PF13489">
    <property type="entry name" value="Methyltransf_23"/>
    <property type="match status" value="1"/>
</dbReference>
<gene>
    <name evidence="5" type="ORF">RI129_005128</name>
</gene>
<evidence type="ECO:0000313" key="5">
    <source>
        <dbReference type="EMBL" id="KAK5646664.1"/>
    </source>
</evidence>
<evidence type="ECO:0000256" key="1">
    <source>
        <dbReference type="ARBA" id="ARBA00022603"/>
    </source>
</evidence>
<sequence length="246" mass="28462">MVASNETIAKFYDDLSAKWWDRDGPQNIIHLLYDVTYSYIWKKMASLANNSLGPVRSFEDLKVLDIGCGGGILTERLAKDGVGVTGIDINENLINVAKDHAYLDSTIGNRLYYFAESIEQHANTNEEKYDVIFLNFVLTYVTDKESFIETCVKCLKPNGYMFVTNESKSWSSWLYYICLLHKVLGIFPEEYSYWESFIAADDLSLIFKNKGCTVEEVRGVYYNFWKDRYYWLPTASLDYVLCARKN</sequence>
<comment type="caution">
    <text evidence="5">The sequence shown here is derived from an EMBL/GenBank/DDBJ whole genome shotgun (WGS) entry which is preliminary data.</text>
</comment>
<name>A0AAN7VM59_9COLE</name>